<dbReference type="EMBL" id="BQNZ01000003">
    <property type="protein sequence ID" value="GKH73153.1"/>
    <property type="molecule type" value="Genomic_DNA"/>
</dbReference>
<dbReference type="AlphaFoldDB" id="A0AA37K8A3"/>
<organism evidence="1 2">
    <name type="scientific">Parabacteroides merdae</name>
    <dbReference type="NCBI Taxonomy" id="46503"/>
    <lineage>
        <taxon>Bacteria</taxon>
        <taxon>Pseudomonadati</taxon>
        <taxon>Bacteroidota</taxon>
        <taxon>Bacteroidia</taxon>
        <taxon>Bacteroidales</taxon>
        <taxon>Tannerellaceae</taxon>
        <taxon>Parabacteroides</taxon>
    </lineage>
</organism>
<dbReference type="Proteomes" id="UP001055114">
    <property type="component" value="Unassembled WGS sequence"/>
</dbReference>
<evidence type="ECO:0000313" key="2">
    <source>
        <dbReference type="Proteomes" id="UP001055114"/>
    </source>
</evidence>
<accession>A0AA37K8A3</accession>
<proteinExistence type="predicted"/>
<sequence>MEKAIAILIGNENGELSLRDFLAKVPETIRMRIKPSLLRDKGVSPIGSHAIIPVRLLSTHKGLTSNTTVITVEKFTGIDSEGKALLGGIADTREKAIELLSARFGQPDNATAYSYYVSQGFGYRQIEEQKIKEKKYASEQERMEKNFYVSLILPKDGPGYVEHWITCKRRANNMIMRGQINGTVYSIKNGLKKLREHNRKFKGEESSANSNIE</sequence>
<evidence type="ECO:0000313" key="1">
    <source>
        <dbReference type="EMBL" id="GKH73153.1"/>
    </source>
</evidence>
<reference evidence="1" key="1">
    <citation type="submission" date="2022-01" db="EMBL/GenBank/DDBJ databases">
        <title>Novel bile acid biosynthetic pathways are enriched in the microbiome of centenarians.</title>
        <authorList>
            <person name="Sato Y."/>
            <person name="Atarashi K."/>
            <person name="Plichta R.D."/>
            <person name="Arai Y."/>
            <person name="Sasajima S."/>
            <person name="Kearney M.S."/>
            <person name="Suda W."/>
            <person name="Takeshita K."/>
            <person name="Sasaki T."/>
            <person name="Okamoto S."/>
            <person name="Skelly N.A."/>
            <person name="Okamura Y."/>
            <person name="Vlamakis H."/>
            <person name="Li Y."/>
            <person name="Tanoue T."/>
            <person name="Takei H."/>
            <person name="Nittono H."/>
            <person name="Narushima S."/>
            <person name="Irie J."/>
            <person name="Itoh H."/>
            <person name="Moriya K."/>
            <person name="Sugiura Y."/>
            <person name="Suematsu M."/>
            <person name="Moritoki N."/>
            <person name="Shibata S."/>
            <person name="Littman R.D."/>
            <person name="Fischbach A.M."/>
            <person name="Uwamino Y."/>
            <person name="Inoue T."/>
            <person name="Honda A."/>
            <person name="Hattori M."/>
            <person name="Murai T."/>
            <person name="Xavier J.R."/>
            <person name="Hirose N."/>
            <person name="Honda K."/>
        </authorList>
    </citation>
    <scope>NUCLEOTIDE SEQUENCE</scope>
    <source>
        <strain evidence="1">CE91-St3</strain>
    </source>
</reference>
<dbReference type="RefSeq" id="WP_139322574.1">
    <property type="nucleotide sequence ID" value="NZ_BQNZ01000003.1"/>
</dbReference>
<gene>
    <name evidence="1" type="ORF">CE91St3_30160</name>
</gene>
<name>A0AA37K8A3_9BACT</name>
<protein>
    <submittedName>
        <fullName evidence="1">Uncharacterized protein</fullName>
    </submittedName>
</protein>
<comment type="caution">
    <text evidence="1">The sequence shown here is derived from an EMBL/GenBank/DDBJ whole genome shotgun (WGS) entry which is preliminary data.</text>
</comment>